<gene>
    <name evidence="1" type="ORF">SAMN05443667_11515</name>
</gene>
<evidence type="ECO:0000313" key="2">
    <source>
        <dbReference type="Proteomes" id="UP000198951"/>
    </source>
</evidence>
<dbReference type="Proteomes" id="UP000198951">
    <property type="component" value="Unassembled WGS sequence"/>
</dbReference>
<dbReference type="OrthoDB" id="788947at2"/>
<accession>A0A1H4FUR1</accession>
<proteinExistence type="predicted"/>
<evidence type="ECO:0000313" key="1">
    <source>
        <dbReference type="EMBL" id="SEB00881.1"/>
    </source>
</evidence>
<dbReference type="EMBL" id="FNRD01000015">
    <property type="protein sequence ID" value="SEB00881.1"/>
    <property type="molecule type" value="Genomic_DNA"/>
</dbReference>
<name>A0A1H4FUR1_9FLAO</name>
<sequence length="183" mass="20926">MGHIKLKPSREIKIDFHPSDLDESIVPEESKKVAKEYLNSKKLAENANFDIMMMLEGKVIFGYDYLYKGKKIILPEVNPVTVFYSNSVMSFGLLNHYKEKLLSESSEVGKAGEMLNLNHSGIFFQLATNCIINLQSALESFANRVIPENYLYIDKTGKTIFPTVSYKLYNTLPKLKTIDWICK</sequence>
<protein>
    <submittedName>
        <fullName evidence="1">Uncharacterized protein</fullName>
    </submittedName>
</protein>
<organism evidence="1 2">
    <name type="scientific">Flavobacterium gillisiae</name>
    <dbReference type="NCBI Taxonomy" id="150146"/>
    <lineage>
        <taxon>Bacteria</taxon>
        <taxon>Pseudomonadati</taxon>
        <taxon>Bacteroidota</taxon>
        <taxon>Flavobacteriia</taxon>
        <taxon>Flavobacteriales</taxon>
        <taxon>Flavobacteriaceae</taxon>
        <taxon>Flavobacterium</taxon>
    </lineage>
</organism>
<dbReference type="RefSeq" id="WP_091093107.1">
    <property type="nucleotide sequence ID" value="NZ_FNRD01000015.1"/>
</dbReference>
<keyword evidence="2" id="KW-1185">Reference proteome</keyword>
<reference evidence="2" key="1">
    <citation type="submission" date="2016-10" db="EMBL/GenBank/DDBJ databases">
        <authorList>
            <person name="Varghese N."/>
            <person name="Submissions S."/>
        </authorList>
    </citation>
    <scope>NUCLEOTIDE SEQUENCE [LARGE SCALE GENOMIC DNA]</scope>
    <source>
        <strain evidence="2">DSM 22376</strain>
    </source>
</reference>
<dbReference type="AlphaFoldDB" id="A0A1H4FUR1"/>